<feature type="transmembrane region" description="Helical" evidence="4">
    <location>
        <begin position="72"/>
        <end position="90"/>
    </location>
</feature>
<dbReference type="PANTHER" id="PTHR45138">
    <property type="entry name" value="REGULATORY COMPONENTS OF SENSORY TRANSDUCTION SYSTEM"/>
    <property type="match status" value="1"/>
</dbReference>
<dbReference type="InterPro" id="IPR000160">
    <property type="entry name" value="GGDEF_dom"/>
</dbReference>
<dbReference type="GO" id="GO:0005886">
    <property type="term" value="C:plasma membrane"/>
    <property type="evidence" value="ECO:0007669"/>
    <property type="project" value="TreeGrafter"/>
</dbReference>
<evidence type="ECO:0000256" key="4">
    <source>
        <dbReference type="SAM" id="Phobius"/>
    </source>
</evidence>
<comment type="caution">
    <text evidence="6">The sequence shown here is derived from an EMBL/GenBank/DDBJ whole genome shotgun (WGS) entry which is preliminary data.</text>
</comment>
<dbReference type="STRING" id="1187848.A1QO_07365"/>
<sequence length="353" mass="39535">MDVDALSNSHKLRAVVLTWLSLVLAFGSLIFGAYNFFIYNEILLASCHLVFSFYSFYLFFLAKQFRHSYRSIIVFTSMLAFIISLATSILPFENAIFVWGSFVPVFFYLLLGTKQGCISTVVFFLIQTAIITTKSSFESASSNSMLVLNVTACYLAVWVTAHIFESNRKKAETKLSLLASKDSLTNTYNRLALTYQFPSLQRAANAPLSLLILDIDFFKQVNDRFGHSTGDKVLIEVAKLLRDTIGESQVFRIGGEEFCLTLPHTDLFQAERYAEAIREKVASHSFTALLPSIKVTVSIGVCECNPVVRLEDVLKKADVELYRAKKNGRNQVMVCSEQKHSALSSVPLAAKLD</sequence>
<feature type="transmembrane region" description="Helical" evidence="4">
    <location>
        <begin position="143"/>
        <end position="164"/>
    </location>
</feature>
<dbReference type="EC" id="2.7.7.65" evidence="2"/>
<dbReference type="GO" id="GO:0052621">
    <property type="term" value="F:diguanylate cyclase activity"/>
    <property type="evidence" value="ECO:0007669"/>
    <property type="project" value="UniProtKB-EC"/>
</dbReference>
<evidence type="ECO:0000259" key="5">
    <source>
        <dbReference type="PROSITE" id="PS50887"/>
    </source>
</evidence>
<dbReference type="InterPro" id="IPR050469">
    <property type="entry name" value="Diguanylate_Cyclase"/>
</dbReference>
<keyword evidence="4" id="KW-1133">Transmembrane helix</keyword>
<name>A0A1E5BFP4_9VIBR</name>
<dbReference type="InterPro" id="IPR029787">
    <property type="entry name" value="Nucleotide_cyclase"/>
</dbReference>
<protein>
    <recommendedName>
        <fullName evidence="2">diguanylate cyclase</fullName>
        <ecNumber evidence="2">2.7.7.65</ecNumber>
    </recommendedName>
</protein>
<evidence type="ECO:0000313" key="6">
    <source>
        <dbReference type="EMBL" id="OEE34646.1"/>
    </source>
</evidence>
<dbReference type="GO" id="GO:1902201">
    <property type="term" value="P:negative regulation of bacterial-type flagellum-dependent cell motility"/>
    <property type="evidence" value="ECO:0007669"/>
    <property type="project" value="TreeGrafter"/>
</dbReference>
<dbReference type="CDD" id="cd01949">
    <property type="entry name" value="GGDEF"/>
    <property type="match status" value="1"/>
</dbReference>
<comment type="catalytic activity">
    <reaction evidence="3">
        <text>2 GTP = 3',3'-c-di-GMP + 2 diphosphate</text>
        <dbReference type="Rhea" id="RHEA:24898"/>
        <dbReference type="ChEBI" id="CHEBI:33019"/>
        <dbReference type="ChEBI" id="CHEBI:37565"/>
        <dbReference type="ChEBI" id="CHEBI:58805"/>
        <dbReference type="EC" id="2.7.7.65"/>
    </reaction>
</comment>
<dbReference type="PANTHER" id="PTHR45138:SF9">
    <property type="entry name" value="DIGUANYLATE CYCLASE DGCM-RELATED"/>
    <property type="match status" value="1"/>
</dbReference>
<evidence type="ECO:0000256" key="1">
    <source>
        <dbReference type="ARBA" id="ARBA00001946"/>
    </source>
</evidence>
<evidence type="ECO:0000256" key="2">
    <source>
        <dbReference type="ARBA" id="ARBA00012528"/>
    </source>
</evidence>
<reference evidence="6 7" key="1">
    <citation type="journal article" date="2012" name="Science">
        <title>Ecological populations of bacteria act as socially cohesive units of antibiotic production and resistance.</title>
        <authorList>
            <person name="Cordero O.X."/>
            <person name="Wildschutte H."/>
            <person name="Kirkup B."/>
            <person name="Proehl S."/>
            <person name="Ngo L."/>
            <person name="Hussain F."/>
            <person name="Le Roux F."/>
            <person name="Mincer T."/>
            <person name="Polz M.F."/>
        </authorList>
    </citation>
    <scope>NUCLEOTIDE SEQUENCE [LARGE SCALE GENOMIC DNA]</scope>
    <source>
        <strain evidence="6 7">ZF-129</strain>
    </source>
</reference>
<dbReference type="Pfam" id="PF20966">
    <property type="entry name" value="MASE6"/>
    <property type="match status" value="1"/>
</dbReference>
<dbReference type="SMART" id="SM00267">
    <property type="entry name" value="GGDEF"/>
    <property type="match status" value="1"/>
</dbReference>
<keyword evidence="4" id="KW-0472">Membrane</keyword>
<keyword evidence="4" id="KW-0812">Transmembrane</keyword>
<dbReference type="Pfam" id="PF00990">
    <property type="entry name" value="GGDEF"/>
    <property type="match status" value="1"/>
</dbReference>
<dbReference type="InterPro" id="IPR043128">
    <property type="entry name" value="Rev_trsase/Diguanyl_cyclase"/>
</dbReference>
<dbReference type="OrthoDB" id="9812260at2"/>
<accession>A0A1E5BFP4</accession>
<gene>
    <name evidence="6" type="ORF">A1QO_07365</name>
</gene>
<dbReference type="InterPro" id="IPR048435">
    <property type="entry name" value="MASE6"/>
</dbReference>
<dbReference type="SUPFAM" id="SSF55073">
    <property type="entry name" value="Nucleotide cyclase"/>
    <property type="match status" value="1"/>
</dbReference>
<feature type="transmembrane region" description="Helical" evidence="4">
    <location>
        <begin position="12"/>
        <end position="36"/>
    </location>
</feature>
<feature type="domain" description="GGDEF" evidence="5">
    <location>
        <begin position="206"/>
        <end position="337"/>
    </location>
</feature>
<dbReference type="RefSeq" id="WP_017034220.1">
    <property type="nucleotide sequence ID" value="NZ_AJYQ02000089.1"/>
</dbReference>
<dbReference type="AlphaFoldDB" id="A0A1E5BFP4"/>
<dbReference type="NCBIfam" id="TIGR00254">
    <property type="entry name" value="GGDEF"/>
    <property type="match status" value="1"/>
</dbReference>
<evidence type="ECO:0000313" key="7">
    <source>
        <dbReference type="Proteomes" id="UP000094741"/>
    </source>
</evidence>
<dbReference type="Gene3D" id="3.30.70.270">
    <property type="match status" value="1"/>
</dbReference>
<dbReference type="EMBL" id="AJYQ02000089">
    <property type="protein sequence ID" value="OEE34646.1"/>
    <property type="molecule type" value="Genomic_DNA"/>
</dbReference>
<feature type="transmembrane region" description="Helical" evidence="4">
    <location>
        <begin position="42"/>
        <end position="60"/>
    </location>
</feature>
<dbReference type="PROSITE" id="PS50887">
    <property type="entry name" value="GGDEF"/>
    <property type="match status" value="1"/>
</dbReference>
<dbReference type="GO" id="GO:0043709">
    <property type="term" value="P:cell adhesion involved in single-species biofilm formation"/>
    <property type="evidence" value="ECO:0007669"/>
    <property type="project" value="TreeGrafter"/>
</dbReference>
<proteinExistence type="predicted"/>
<comment type="cofactor">
    <cofactor evidence="1">
        <name>Mg(2+)</name>
        <dbReference type="ChEBI" id="CHEBI:18420"/>
    </cofactor>
</comment>
<organism evidence="6 7">
    <name type="scientific">Vibrio genomosp. F10 str. ZF-129</name>
    <dbReference type="NCBI Taxonomy" id="1187848"/>
    <lineage>
        <taxon>Bacteria</taxon>
        <taxon>Pseudomonadati</taxon>
        <taxon>Pseudomonadota</taxon>
        <taxon>Gammaproteobacteria</taxon>
        <taxon>Vibrionales</taxon>
        <taxon>Vibrionaceae</taxon>
        <taxon>Vibrio</taxon>
    </lineage>
</organism>
<dbReference type="FunFam" id="3.30.70.270:FF:000001">
    <property type="entry name" value="Diguanylate cyclase domain protein"/>
    <property type="match status" value="1"/>
</dbReference>
<evidence type="ECO:0000256" key="3">
    <source>
        <dbReference type="ARBA" id="ARBA00034247"/>
    </source>
</evidence>
<dbReference type="Proteomes" id="UP000094741">
    <property type="component" value="Unassembled WGS sequence"/>
</dbReference>
<dbReference type="eggNOG" id="COG3706">
    <property type="taxonomic scope" value="Bacteria"/>
</dbReference>